<evidence type="ECO:0000256" key="1">
    <source>
        <dbReference type="ARBA" id="ARBA00022737"/>
    </source>
</evidence>
<sequence>MVSTSVLNSECENLQSRYKNPTFFFCTSSGNGNGSEPETEWERLLKPFDIKQLRKSLNKITPYQLKKLLELPLDVSTSMEIFQWAGHQKGYCHSFDVYYALIDKVGAAQEFKVIDRLLLQMKEEGVVFKESLFILVMKYYEKAGLPGQATRLLLDMRTLFSCEPTFRSYNVVLEILVAGDCPEVAPNVFYEMLNRGISPTVYTFGVVMKALCKVNEVDAACSLLRDMTKHGCVPNAIIYQTLIHSLSKVNRVNEALKLLEEMFLMGCTPDVDTFNDVIHGLCRTKRIHEAAKLVDRMLLRGFTPNAFTYGVLIHGLCRAGQVNEARALLDKVPEPNTVLVNTLINGYVTNGGFDEAKAVLNEIISRTGFDPDVYTYTILIRGLCKNRSFSLARDLMDEMAVKSCKPNVITYTILIDGFCKVGRLNEASDVVHEMSAKGLSLNTVGYNCLINALCKDGNVHKALEMFGELLSKGCKPDVFTFSSLIYGLCKVDKMEEALRMYHDMLLEGVIANNVTYNTLIHAFLRKGATQEALKLVNDMLFRGCALDDITYSGLIKALCKDGAIEKALGLFEDMTRKGLTYLSWIVSVLRDPESALPSSSSSYYASLSWGQQDIVPHVLMPLKPKDGEDSSCSNPLDTLLPFEHILFVACSRTPVDLGVPCILASSTCPDGDKEFVLSFGALGLGTNQERREEIAEYLGQFRRKVDIRRVVAPFFAGYTSEYQDYVVPSHNRASVKIRIKRRLAPMAEAVTTDREGVSTAEV</sequence>
<feature type="repeat" description="PPR" evidence="2">
    <location>
        <begin position="477"/>
        <end position="511"/>
    </location>
</feature>
<feature type="repeat" description="PPR" evidence="2">
    <location>
        <begin position="200"/>
        <end position="234"/>
    </location>
</feature>
<protein>
    <recommendedName>
        <fullName evidence="5">Pentatricopeptide repeat-containing protein</fullName>
    </recommendedName>
</protein>
<feature type="repeat" description="PPR" evidence="2">
    <location>
        <begin position="235"/>
        <end position="269"/>
    </location>
</feature>
<reference evidence="3" key="1">
    <citation type="submission" date="2022-12" db="EMBL/GenBank/DDBJ databases">
        <title>Draft genome assemblies for two species of Escallonia (Escalloniales).</title>
        <authorList>
            <person name="Chanderbali A."/>
            <person name="Dervinis C."/>
            <person name="Anghel I."/>
            <person name="Soltis D."/>
            <person name="Soltis P."/>
            <person name="Zapata F."/>
        </authorList>
    </citation>
    <scope>NUCLEOTIDE SEQUENCE</scope>
    <source>
        <strain evidence="3">UCBG64.0493</strain>
        <tissue evidence="3">Leaf</tissue>
    </source>
</reference>
<feature type="repeat" description="PPR" evidence="2">
    <location>
        <begin position="547"/>
        <end position="581"/>
    </location>
</feature>
<dbReference type="Pfam" id="PF12854">
    <property type="entry name" value="PPR_1"/>
    <property type="match status" value="2"/>
</dbReference>
<dbReference type="NCBIfam" id="TIGR00756">
    <property type="entry name" value="PPR"/>
    <property type="match status" value="12"/>
</dbReference>
<gene>
    <name evidence="3" type="ORF">RJ639_022634</name>
</gene>
<feature type="repeat" description="PPR" evidence="2">
    <location>
        <begin position="305"/>
        <end position="339"/>
    </location>
</feature>
<evidence type="ECO:0000313" key="3">
    <source>
        <dbReference type="EMBL" id="KAK3000037.1"/>
    </source>
</evidence>
<dbReference type="PANTHER" id="PTHR45613:SF354">
    <property type="entry name" value="OS10G0368902 PROTEIN"/>
    <property type="match status" value="1"/>
</dbReference>
<name>A0AA88V1R7_9ASTE</name>
<dbReference type="PANTHER" id="PTHR45613">
    <property type="entry name" value="PENTATRICOPEPTIDE REPEAT-CONTAINING PROTEIN"/>
    <property type="match status" value="1"/>
</dbReference>
<evidence type="ECO:0000256" key="2">
    <source>
        <dbReference type="PROSITE-ProRule" id="PRU00708"/>
    </source>
</evidence>
<feature type="repeat" description="PPR" evidence="2">
    <location>
        <begin position="407"/>
        <end position="441"/>
    </location>
</feature>
<dbReference type="Pfam" id="PF13041">
    <property type="entry name" value="PPR_2"/>
    <property type="match status" value="5"/>
</dbReference>
<dbReference type="Proteomes" id="UP001188597">
    <property type="component" value="Unassembled WGS sequence"/>
</dbReference>
<organism evidence="3 4">
    <name type="scientific">Escallonia herrerae</name>
    <dbReference type="NCBI Taxonomy" id="1293975"/>
    <lineage>
        <taxon>Eukaryota</taxon>
        <taxon>Viridiplantae</taxon>
        <taxon>Streptophyta</taxon>
        <taxon>Embryophyta</taxon>
        <taxon>Tracheophyta</taxon>
        <taxon>Spermatophyta</taxon>
        <taxon>Magnoliopsida</taxon>
        <taxon>eudicotyledons</taxon>
        <taxon>Gunneridae</taxon>
        <taxon>Pentapetalae</taxon>
        <taxon>asterids</taxon>
        <taxon>campanulids</taxon>
        <taxon>Escalloniales</taxon>
        <taxon>Escalloniaceae</taxon>
        <taxon>Escallonia</taxon>
    </lineage>
</organism>
<dbReference type="AlphaFoldDB" id="A0AA88V1R7"/>
<comment type="caution">
    <text evidence="3">The sequence shown here is derived from an EMBL/GenBank/DDBJ whole genome shotgun (WGS) entry which is preliminary data.</text>
</comment>
<feature type="repeat" description="PPR" evidence="2">
    <location>
        <begin position="372"/>
        <end position="406"/>
    </location>
</feature>
<feature type="repeat" description="PPR" evidence="2">
    <location>
        <begin position="442"/>
        <end position="476"/>
    </location>
</feature>
<evidence type="ECO:0008006" key="5">
    <source>
        <dbReference type="Google" id="ProtNLM"/>
    </source>
</evidence>
<dbReference type="InterPro" id="IPR011990">
    <property type="entry name" value="TPR-like_helical_dom_sf"/>
</dbReference>
<proteinExistence type="predicted"/>
<accession>A0AA88V1R7</accession>
<dbReference type="SUPFAM" id="SSF48452">
    <property type="entry name" value="TPR-like"/>
    <property type="match status" value="1"/>
</dbReference>
<keyword evidence="1" id="KW-0677">Repeat</keyword>
<feature type="repeat" description="PPR" evidence="2">
    <location>
        <begin position="270"/>
        <end position="304"/>
    </location>
</feature>
<feature type="repeat" description="PPR" evidence="2">
    <location>
        <begin position="512"/>
        <end position="546"/>
    </location>
</feature>
<dbReference type="Gene3D" id="1.25.40.10">
    <property type="entry name" value="Tetratricopeptide repeat domain"/>
    <property type="match status" value="5"/>
</dbReference>
<dbReference type="PROSITE" id="PS51375">
    <property type="entry name" value="PPR"/>
    <property type="match status" value="10"/>
</dbReference>
<dbReference type="EMBL" id="JAVXUP010003104">
    <property type="protein sequence ID" value="KAK3000037.1"/>
    <property type="molecule type" value="Genomic_DNA"/>
</dbReference>
<keyword evidence="4" id="KW-1185">Reference proteome</keyword>
<evidence type="ECO:0000313" key="4">
    <source>
        <dbReference type="Proteomes" id="UP001188597"/>
    </source>
</evidence>
<dbReference type="InterPro" id="IPR002885">
    <property type="entry name" value="PPR_rpt"/>
</dbReference>